<proteinExistence type="predicted"/>
<gene>
    <name evidence="1" type="ORF">HDF09_003121</name>
</gene>
<dbReference type="Gene3D" id="3.40.50.1110">
    <property type="entry name" value="SGNH hydrolase"/>
    <property type="match status" value="1"/>
</dbReference>
<sequence>MHVSTRLRNLTHNGNRKAIYWSIAIAALLTGATLLAQAQRQTSIPEEIEWTWEVRPLRADPALPNVLLLGDSITRNYFPEVTKDLKGAANVYLMAVSTSVGDPRLPRQIEEFAAMEHVVFQVVHFNNGMHGWDYTEAQYKAALPDLLHSVEQIASNHHAMIWATITPVQIQAFNGATNERINERNRIALALFSSAGITIDDQHALMMRHLDTYEDTVHFGPAGAVFMGDQAAETIRAALRK</sequence>
<evidence type="ECO:0000313" key="2">
    <source>
        <dbReference type="Proteomes" id="UP000568106"/>
    </source>
</evidence>
<dbReference type="EMBL" id="JACHDY010000004">
    <property type="protein sequence ID" value="MBB5318424.1"/>
    <property type="molecule type" value="Genomic_DNA"/>
</dbReference>
<dbReference type="Proteomes" id="UP000568106">
    <property type="component" value="Unassembled WGS sequence"/>
</dbReference>
<name>A0A7W8IJW7_9BACT</name>
<evidence type="ECO:0008006" key="3">
    <source>
        <dbReference type="Google" id="ProtNLM"/>
    </source>
</evidence>
<evidence type="ECO:0000313" key="1">
    <source>
        <dbReference type="EMBL" id="MBB5318424.1"/>
    </source>
</evidence>
<keyword evidence="2" id="KW-1185">Reference proteome</keyword>
<dbReference type="InterPro" id="IPR036514">
    <property type="entry name" value="SGNH_hydro_sf"/>
</dbReference>
<accession>A0A7W8IJW7</accession>
<dbReference type="GO" id="GO:0016788">
    <property type="term" value="F:hydrolase activity, acting on ester bonds"/>
    <property type="evidence" value="ECO:0007669"/>
    <property type="project" value="UniProtKB-ARBA"/>
</dbReference>
<dbReference type="CDD" id="cd00229">
    <property type="entry name" value="SGNH_hydrolase"/>
    <property type="match status" value="1"/>
</dbReference>
<reference evidence="1" key="1">
    <citation type="submission" date="2020-08" db="EMBL/GenBank/DDBJ databases">
        <title>Genomic Encyclopedia of Type Strains, Phase IV (KMG-V): Genome sequencing to study the core and pangenomes of soil and plant-associated prokaryotes.</title>
        <authorList>
            <person name="Whitman W."/>
        </authorList>
    </citation>
    <scope>NUCLEOTIDE SEQUENCE [LARGE SCALE GENOMIC DNA]</scope>
    <source>
        <strain evidence="1">M8UP27</strain>
    </source>
</reference>
<dbReference type="AlphaFoldDB" id="A0A7W8IJW7"/>
<organism evidence="1 2">
    <name type="scientific">Tunturiibacter empetritectus</name>
    <dbReference type="NCBI Taxonomy" id="3069691"/>
    <lineage>
        <taxon>Bacteria</taxon>
        <taxon>Pseudomonadati</taxon>
        <taxon>Acidobacteriota</taxon>
        <taxon>Terriglobia</taxon>
        <taxon>Terriglobales</taxon>
        <taxon>Acidobacteriaceae</taxon>
        <taxon>Tunturiibacter</taxon>
    </lineage>
</organism>
<dbReference type="SUPFAM" id="SSF52266">
    <property type="entry name" value="SGNH hydrolase"/>
    <property type="match status" value="1"/>
</dbReference>
<protein>
    <recommendedName>
        <fullName evidence="3">SGNH/GDSL hydrolase family protein</fullName>
    </recommendedName>
</protein>
<comment type="caution">
    <text evidence="1">The sequence shown here is derived from an EMBL/GenBank/DDBJ whole genome shotgun (WGS) entry which is preliminary data.</text>
</comment>